<name>A0ABW4VGM5_9MICO</name>
<dbReference type="Gene3D" id="3.40.50.720">
    <property type="entry name" value="NAD(P)-binding Rossmann-like Domain"/>
    <property type="match status" value="1"/>
</dbReference>
<dbReference type="Proteomes" id="UP001597338">
    <property type="component" value="Unassembled WGS sequence"/>
</dbReference>
<proteinExistence type="predicted"/>
<gene>
    <name evidence="1" type="ORF">ACFSL2_20545</name>
</gene>
<reference evidence="2" key="1">
    <citation type="journal article" date="2019" name="Int. J. Syst. Evol. Microbiol.">
        <title>The Global Catalogue of Microorganisms (GCM) 10K type strain sequencing project: providing services to taxonomists for standard genome sequencing and annotation.</title>
        <authorList>
            <consortium name="The Broad Institute Genomics Platform"/>
            <consortium name="The Broad Institute Genome Sequencing Center for Infectious Disease"/>
            <person name="Wu L."/>
            <person name="Ma J."/>
        </authorList>
    </citation>
    <scope>NUCLEOTIDE SEQUENCE [LARGE SCALE GENOMIC DNA]</scope>
    <source>
        <strain evidence="2">CCM 7043</strain>
    </source>
</reference>
<dbReference type="SUPFAM" id="SSF51735">
    <property type="entry name" value="NAD(P)-binding Rossmann-fold domains"/>
    <property type="match status" value="1"/>
</dbReference>
<dbReference type="PANTHER" id="PTHR43162:SF1">
    <property type="entry name" value="PRESTALK A DIFFERENTIATION PROTEIN A"/>
    <property type="match status" value="1"/>
</dbReference>
<evidence type="ECO:0000313" key="2">
    <source>
        <dbReference type="Proteomes" id="UP001597338"/>
    </source>
</evidence>
<accession>A0ABW4VGM5</accession>
<dbReference type="RefSeq" id="WP_377200905.1">
    <property type="nucleotide sequence ID" value="NZ_JBHUHF010000001.1"/>
</dbReference>
<keyword evidence="2" id="KW-1185">Reference proteome</keyword>
<organism evidence="1 2">
    <name type="scientific">Promicromonospora aerolata</name>
    <dbReference type="NCBI Taxonomy" id="195749"/>
    <lineage>
        <taxon>Bacteria</taxon>
        <taxon>Bacillati</taxon>
        <taxon>Actinomycetota</taxon>
        <taxon>Actinomycetes</taxon>
        <taxon>Micrococcales</taxon>
        <taxon>Promicromonosporaceae</taxon>
        <taxon>Promicromonospora</taxon>
    </lineage>
</organism>
<sequence>MDRAAPGGFASNALLWADSVRSSRTVQAPFADVGLPPIDPADIAAAAAAALLGDTHVGRYYTLNGPAAVTPREQVAAIGEALGEPVELLEQTREQAFAQLSQIWPPAVVDKTLDALGTPTDDERKPSPETALALGRAPRSFADWVTRNIGAFR</sequence>
<dbReference type="InterPro" id="IPR036291">
    <property type="entry name" value="NAD(P)-bd_dom_sf"/>
</dbReference>
<dbReference type="EMBL" id="JBHUHF010000001">
    <property type="protein sequence ID" value="MFD2027897.1"/>
    <property type="molecule type" value="Genomic_DNA"/>
</dbReference>
<comment type="caution">
    <text evidence="1">The sequence shown here is derived from an EMBL/GenBank/DDBJ whole genome shotgun (WGS) entry which is preliminary data.</text>
</comment>
<evidence type="ECO:0000313" key="1">
    <source>
        <dbReference type="EMBL" id="MFD2027897.1"/>
    </source>
</evidence>
<dbReference type="InterPro" id="IPR051604">
    <property type="entry name" value="Ergot_Alk_Oxidoreductase"/>
</dbReference>
<protein>
    <recommendedName>
        <fullName evidence="3">NmrA-like family protein</fullName>
    </recommendedName>
</protein>
<evidence type="ECO:0008006" key="3">
    <source>
        <dbReference type="Google" id="ProtNLM"/>
    </source>
</evidence>
<dbReference type="PANTHER" id="PTHR43162">
    <property type="match status" value="1"/>
</dbReference>